<evidence type="ECO:0000313" key="2">
    <source>
        <dbReference type="Proteomes" id="UP000251135"/>
    </source>
</evidence>
<accession>A0A363CWQ7</accession>
<dbReference type="AlphaFoldDB" id="A0A363CWQ7"/>
<dbReference type="RefSeq" id="WP_108560891.1">
    <property type="nucleotide sequence ID" value="NZ_MUXE01000021.1"/>
</dbReference>
<comment type="caution">
    <text evidence="1">The sequence shown here is derived from an EMBL/GenBank/DDBJ whole genome shotgun (WGS) entry which is preliminary data.</text>
</comment>
<evidence type="ECO:0000313" key="1">
    <source>
        <dbReference type="EMBL" id="PUE63492.1"/>
    </source>
</evidence>
<organism evidence="1 2">
    <name type="scientific">Arcobacter caeni</name>
    <dbReference type="NCBI Taxonomy" id="1912877"/>
    <lineage>
        <taxon>Bacteria</taxon>
        <taxon>Pseudomonadati</taxon>
        <taxon>Campylobacterota</taxon>
        <taxon>Epsilonproteobacteria</taxon>
        <taxon>Campylobacterales</taxon>
        <taxon>Arcobacteraceae</taxon>
        <taxon>Arcobacter</taxon>
    </lineage>
</organism>
<sequence length="65" mass="7969">MLELNKTYIHYKNNKPYTTINFCKVQENDIWTEAIIYKPNDCEELFIRTCKEFELKFTKEEVTKK</sequence>
<dbReference type="EMBL" id="MUXE01000021">
    <property type="protein sequence ID" value="PUE63492.1"/>
    <property type="molecule type" value="Genomic_DNA"/>
</dbReference>
<reference evidence="1 2" key="1">
    <citation type="submission" date="2017-02" db="EMBL/GenBank/DDBJ databases">
        <title>Arcobacter caeni sp. nov, a new Arcobacter species isolated from reclaimed water.</title>
        <authorList>
            <person name="Figueras M.J."/>
            <person name="Perez-Cataluna A."/>
            <person name="Salas-Masso N."/>
        </authorList>
    </citation>
    <scope>NUCLEOTIDE SEQUENCE [LARGE SCALE GENOMIC DNA]</scope>
    <source>
        <strain evidence="1 2">RW17-10</strain>
    </source>
</reference>
<protein>
    <submittedName>
        <fullName evidence="1">DUF1653 domain-containing protein</fullName>
    </submittedName>
</protein>
<name>A0A363CWQ7_9BACT</name>
<dbReference type="Proteomes" id="UP000251135">
    <property type="component" value="Unassembled WGS sequence"/>
</dbReference>
<keyword evidence="2" id="KW-1185">Reference proteome</keyword>
<dbReference type="OrthoDB" id="5365780at2"/>
<gene>
    <name evidence="1" type="ORF">B0174_11080</name>
</gene>
<proteinExistence type="predicted"/>